<evidence type="ECO:0000313" key="1">
    <source>
        <dbReference type="EMBL" id="DAE09588.1"/>
    </source>
</evidence>
<accession>A0A8S5PTL4</accession>
<protein>
    <submittedName>
        <fullName evidence="1">Uncharacterized protein</fullName>
    </submittedName>
</protein>
<name>A0A8S5PTL4_9CAUD</name>
<reference evidence="1" key="1">
    <citation type="journal article" date="2021" name="Proc. Natl. Acad. Sci. U.S.A.">
        <title>A Catalog of Tens of Thousands of Viruses from Human Metagenomes Reveals Hidden Associations with Chronic Diseases.</title>
        <authorList>
            <person name="Tisza M.J."/>
            <person name="Buck C.B."/>
        </authorList>
    </citation>
    <scope>NUCLEOTIDE SEQUENCE</scope>
    <source>
        <strain evidence="1">Ct96x5</strain>
    </source>
</reference>
<dbReference type="EMBL" id="BK015488">
    <property type="protein sequence ID" value="DAE09588.1"/>
    <property type="molecule type" value="Genomic_DNA"/>
</dbReference>
<proteinExistence type="predicted"/>
<organism evidence="1">
    <name type="scientific">Siphoviridae sp. ct96x5</name>
    <dbReference type="NCBI Taxonomy" id="2825367"/>
    <lineage>
        <taxon>Viruses</taxon>
        <taxon>Duplodnaviria</taxon>
        <taxon>Heunggongvirae</taxon>
        <taxon>Uroviricota</taxon>
        <taxon>Caudoviricetes</taxon>
    </lineage>
</organism>
<sequence>MKMTYKTLFGSLCRREAERFKTYLEQNLFAPKTYMVGDDLLCIEVELTPTEAKKVSKYYDFYINRNACVNQPA</sequence>